<dbReference type="AlphaFoldDB" id="A0AAD4LQQ1"/>
<dbReference type="EMBL" id="JAKELL010000004">
    <property type="protein sequence ID" value="KAH8999167.1"/>
    <property type="molecule type" value="Genomic_DNA"/>
</dbReference>
<comment type="caution">
    <text evidence="1">The sequence shown here is derived from an EMBL/GenBank/DDBJ whole genome shotgun (WGS) entry which is preliminary data.</text>
</comment>
<reference evidence="1" key="1">
    <citation type="submission" date="2022-01" db="EMBL/GenBank/DDBJ databases">
        <title>Comparative genomics reveals a dynamic genome evolution in the ectomycorrhizal milk-cap (Lactarius) mushrooms.</title>
        <authorList>
            <consortium name="DOE Joint Genome Institute"/>
            <person name="Lebreton A."/>
            <person name="Tang N."/>
            <person name="Kuo A."/>
            <person name="LaButti K."/>
            <person name="Drula E."/>
            <person name="Barry K."/>
            <person name="Clum A."/>
            <person name="Lipzen A."/>
            <person name="Mousain D."/>
            <person name="Ng V."/>
            <person name="Wang R."/>
            <person name="Wang X."/>
            <person name="Dai Y."/>
            <person name="Henrissat B."/>
            <person name="Grigoriev I.V."/>
            <person name="Guerin-Laguette A."/>
            <person name="Yu F."/>
            <person name="Martin F.M."/>
        </authorList>
    </citation>
    <scope>NUCLEOTIDE SEQUENCE</scope>
    <source>
        <strain evidence="1">QP</strain>
    </source>
</reference>
<dbReference type="GO" id="GO:0001181">
    <property type="term" value="F:RNA polymerase I general transcription initiation factor activity"/>
    <property type="evidence" value="ECO:0007669"/>
    <property type="project" value="InterPro"/>
</dbReference>
<evidence type="ECO:0000313" key="2">
    <source>
        <dbReference type="Proteomes" id="UP001201163"/>
    </source>
</evidence>
<dbReference type="InterPro" id="IPR007224">
    <property type="entry name" value="TIF_Rrn11"/>
</dbReference>
<proteinExistence type="predicted"/>
<name>A0AAD4LQQ1_9AGAM</name>
<accession>A0AAD4LQQ1</accession>
<dbReference type="Pfam" id="PF04090">
    <property type="entry name" value="Rrn11"/>
    <property type="match status" value="1"/>
</dbReference>
<keyword evidence="2" id="KW-1185">Reference proteome</keyword>
<dbReference type="GO" id="GO:0001164">
    <property type="term" value="F:RNA polymerase I core promoter sequence-specific DNA binding"/>
    <property type="evidence" value="ECO:0007669"/>
    <property type="project" value="InterPro"/>
</dbReference>
<evidence type="ECO:0000313" key="1">
    <source>
        <dbReference type="EMBL" id="KAH8999167.1"/>
    </source>
</evidence>
<organism evidence="1 2">
    <name type="scientific">Lactarius akahatsu</name>
    <dbReference type="NCBI Taxonomy" id="416441"/>
    <lineage>
        <taxon>Eukaryota</taxon>
        <taxon>Fungi</taxon>
        <taxon>Dikarya</taxon>
        <taxon>Basidiomycota</taxon>
        <taxon>Agaricomycotina</taxon>
        <taxon>Agaricomycetes</taxon>
        <taxon>Russulales</taxon>
        <taxon>Russulaceae</taxon>
        <taxon>Lactarius</taxon>
    </lineage>
</organism>
<gene>
    <name evidence="1" type="ORF">EDB92DRAFT_936187</name>
</gene>
<sequence length="236" mass="27046">MNLHDHSSSFLFNSFDWKAPSTARKVHIRRLLDILHLSIQRRDLPRARKAFGLLSRCEEIEWAAIWKLSLLLLADQLPTPGGAPRTAKQIDFLRVMMLQHPEEREALVQELVLSLVIAGRERDALDELELYLPSLPYQENSVLHTYAGLLCLRLADADLGRDAQEQKNDNAKPTLLREARQHLERAQALDPEGVVAQAFIRKIATLAPQYDMVRNDSDDDMVDVDSKGQRRKRIRN</sequence>
<protein>
    <submittedName>
        <fullName evidence="1">Uncharacterized protein</fullName>
    </submittedName>
</protein>
<dbReference type="Proteomes" id="UP001201163">
    <property type="component" value="Unassembled WGS sequence"/>
</dbReference>